<proteinExistence type="predicted"/>
<dbReference type="NCBIfam" id="TIGR01640">
    <property type="entry name" value="F_box_assoc_1"/>
    <property type="match status" value="1"/>
</dbReference>
<dbReference type="Gene3D" id="1.20.1280.50">
    <property type="match status" value="1"/>
</dbReference>
<gene>
    <name evidence="3" type="ORF">SSX86_033125</name>
</gene>
<accession>A0AAP0C3Z4</accession>
<dbReference type="PANTHER" id="PTHR35546:SF115">
    <property type="entry name" value="F-BOX DOMAIN-CONTAINING PROTEIN"/>
    <property type="match status" value="1"/>
</dbReference>
<dbReference type="SUPFAM" id="SSF81383">
    <property type="entry name" value="F-box domain"/>
    <property type="match status" value="1"/>
</dbReference>
<evidence type="ECO:0000313" key="3">
    <source>
        <dbReference type="EMBL" id="KAK9047913.1"/>
    </source>
</evidence>
<dbReference type="PANTHER" id="PTHR35546">
    <property type="entry name" value="F-BOX PROTEIN INTERACTION DOMAIN PROTEIN-RELATED"/>
    <property type="match status" value="1"/>
</dbReference>
<evidence type="ECO:0000313" key="4">
    <source>
        <dbReference type="Proteomes" id="UP001408789"/>
    </source>
</evidence>
<dbReference type="AlphaFoldDB" id="A0AAP0C3Z4"/>
<dbReference type="InterPro" id="IPR036047">
    <property type="entry name" value="F-box-like_dom_sf"/>
</dbReference>
<evidence type="ECO:0008006" key="5">
    <source>
        <dbReference type="Google" id="ProtNLM"/>
    </source>
</evidence>
<name>A0AAP0C3Z4_9ASTR</name>
<evidence type="ECO:0000259" key="1">
    <source>
        <dbReference type="Pfam" id="PF00646"/>
    </source>
</evidence>
<dbReference type="Proteomes" id="UP001408789">
    <property type="component" value="Unassembled WGS sequence"/>
</dbReference>
<comment type="caution">
    <text evidence="3">The sequence shown here is derived from an EMBL/GenBank/DDBJ whole genome shotgun (WGS) entry which is preliminary data.</text>
</comment>
<feature type="domain" description="F-box associated beta-propeller type 1" evidence="2">
    <location>
        <begin position="115"/>
        <end position="272"/>
    </location>
</feature>
<keyword evidence="4" id="KW-1185">Reference proteome</keyword>
<reference evidence="3 4" key="1">
    <citation type="submission" date="2024-04" db="EMBL/GenBank/DDBJ databases">
        <title>The reference genome of an endangered Asteraceae, Deinandra increscens subsp. villosa, native to the Central Coast of California.</title>
        <authorList>
            <person name="Guilliams M."/>
            <person name="Hasenstab-Lehman K."/>
            <person name="Meyer R."/>
            <person name="Mcevoy S."/>
        </authorList>
    </citation>
    <scope>NUCLEOTIDE SEQUENCE [LARGE SCALE GENOMIC DNA]</scope>
    <source>
        <tissue evidence="3">Leaf</tissue>
    </source>
</reference>
<sequence>MRGKIRKTQAPFQTYFPHVSTEDSDEQSTDSAAVVASNDDLLIEILLRLPLKPILRCKSVSKHWRWLLSNRCFTLRYDSLLKSPGIFGQYRYEAFGFRNGCRSPVRNYNFCHDPQGIKIIQSCNGLLFCSIDGFYRGTLKYYVFNPTTKQFAVIPLVTGDLAVLETIRFMGLAFHPTDCVHYKVVCIRALDFNEGSFQIKIYSSETRKWKISVESFMVDHKLTFSNGVYWKGAIHWAPSYHNLHMYFKLDVERLQPLPLPVEMTSSKTLILYFGESRGHLHLILNNFHEQHSMLDLNLNVYEMLNDHSGWFVKYQLELHKLPRAFPEIVGPLDYDLEVIDVVRGQEEGEDTFMVLMTPKKMITYNVRNSRYKEVSRLDKSDFEGYSDFHRYIEALGYF</sequence>
<dbReference type="Pfam" id="PF00646">
    <property type="entry name" value="F-box"/>
    <property type="match status" value="1"/>
</dbReference>
<dbReference type="InterPro" id="IPR006527">
    <property type="entry name" value="F-box-assoc_dom_typ1"/>
</dbReference>
<evidence type="ECO:0000259" key="2">
    <source>
        <dbReference type="Pfam" id="PF07734"/>
    </source>
</evidence>
<organism evidence="3 4">
    <name type="scientific">Deinandra increscens subsp. villosa</name>
    <dbReference type="NCBI Taxonomy" id="3103831"/>
    <lineage>
        <taxon>Eukaryota</taxon>
        <taxon>Viridiplantae</taxon>
        <taxon>Streptophyta</taxon>
        <taxon>Embryophyta</taxon>
        <taxon>Tracheophyta</taxon>
        <taxon>Spermatophyta</taxon>
        <taxon>Magnoliopsida</taxon>
        <taxon>eudicotyledons</taxon>
        <taxon>Gunneridae</taxon>
        <taxon>Pentapetalae</taxon>
        <taxon>asterids</taxon>
        <taxon>campanulids</taxon>
        <taxon>Asterales</taxon>
        <taxon>Asteraceae</taxon>
        <taxon>Asteroideae</taxon>
        <taxon>Heliantheae alliance</taxon>
        <taxon>Madieae</taxon>
        <taxon>Madiinae</taxon>
        <taxon>Deinandra</taxon>
    </lineage>
</organism>
<dbReference type="InterPro" id="IPR001810">
    <property type="entry name" value="F-box_dom"/>
</dbReference>
<dbReference type="EMBL" id="JBCNJP010019915">
    <property type="protein sequence ID" value="KAK9047913.1"/>
    <property type="molecule type" value="Genomic_DNA"/>
</dbReference>
<dbReference type="InterPro" id="IPR017451">
    <property type="entry name" value="F-box-assoc_interact_dom"/>
</dbReference>
<protein>
    <recommendedName>
        <fullName evidence="5">F-box domain-containing protein</fullName>
    </recommendedName>
</protein>
<feature type="domain" description="F-box" evidence="1">
    <location>
        <begin position="39"/>
        <end position="65"/>
    </location>
</feature>
<dbReference type="InterPro" id="IPR055290">
    <property type="entry name" value="At3g26010-like"/>
</dbReference>
<dbReference type="Pfam" id="PF07734">
    <property type="entry name" value="FBA_1"/>
    <property type="match status" value="1"/>
</dbReference>